<gene>
    <name evidence="2" type="ORF">BSZ32_13440</name>
</gene>
<evidence type="ECO:0000256" key="1">
    <source>
        <dbReference type="SAM" id="Phobius"/>
    </source>
</evidence>
<feature type="transmembrane region" description="Helical" evidence="1">
    <location>
        <begin position="38"/>
        <end position="67"/>
    </location>
</feature>
<feature type="transmembrane region" description="Helical" evidence="1">
    <location>
        <begin position="152"/>
        <end position="174"/>
    </location>
</feature>
<keyword evidence="3" id="KW-1185">Reference proteome</keyword>
<feature type="transmembrane region" description="Helical" evidence="1">
    <location>
        <begin position="221"/>
        <end position="241"/>
    </location>
</feature>
<dbReference type="AlphaFoldDB" id="A0A2S7U327"/>
<dbReference type="Proteomes" id="UP000239907">
    <property type="component" value="Unassembled WGS sequence"/>
</dbReference>
<keyword evidence="1" id="KW-0472">Membrane</keyword>
<evidence type="ECO:0000313" key="3">
    <source>
        <dbReference type="Proteomes" id="UP000239907"/>
    </source>
</evidence>
<proteinExistence type="predicted"/>
<name>A0A2S7U327_9BACT</name>
<protein>
    <recommendedName>
        <fullName evidence="4">TIGR00374 family protein</fullName>
    </recommendedName>
</protein>
<comment type="caution">
    <text evidence="2">The sequence shown here is derived from an EMBL/GenBank/DDBJ whole genome shotgun (WGS) entry which is preliminary data.</text>
</comment>
<dbReference type="EMBL" id="MQWA01000001">
    <property type="protein sequence ID" value="PQJ29389.1"/>
    <property type="molecule type" value="Genomic_DNA"/>
</dbReference>
<feature type="transmembrane region" description="Helical" evidence="1">
    <location>
        <begin position="195"/>
        <end position="215"/>
    </location>
</feature>
<dbReference type="RefSeq" id="WP_105043892.1">
    <property type="nucleotide sequence ID" value="NZ_MQWA01000001.1"/>
</dbReference>
<accession>A0A2S7U327</accession>
<evidence type="ECO:0000313" key="2">
    <source>
        <dbReference type="EMBL" id="PQJ29389.1"/>
    </source>
</evidence>
<reference evidence="2 3" key="1">
    <citation type="submission" date="2016-12" db="EMBL/GenBank/DDBJ databases">
        <title>Study of bacterial adaptation to deep sea.</title>
        <authorList>
            <person name="Song J."/>
            <person name="Yoshizawa S."/>
            <person name="Kogure K."/>
        </authorList>
    </citation>
    <scope>NUCLEOTIDE SEQUENCE [LARGE SCALE GENOMIC DNA]</scope>
    <source>
        <strain evidence="2 3">SAORIC-165</strain>
    </source>
</reference>
<feature type="transmembrane region" description="Helical" evidence="1">
    <location>
        <begin position="116"/>
        <end position="140"/>
    </location>
</feature>
<organism evidence="2 3">
    <name type="scientific">Rubritalea profundi</name>
    <dbReference type="NCBI Taxonomy" id="1658618"/>
    <lineage>
        <taxon>Bacteria</taxon>
        <taxon>Pseudomonadati</taxon>
        <taxon>Verrucomicrobiota</taxon>
        <taxon>Verrucomicrobiia</taxon>
        <taxon>Verrucomicrobiales</taxon>
        <taxon>Rubritaleaceae</taxon>
        <taxon>Rubritalea</taxon>
    </lineage>
</organism>
<keyword evidence="1" id="KW-1133">Transmembrane helix</keyword>
<evidence type="ECO:0008006" key="4">
    <source>
        <dbReference type="Google" id="ProtNLM"/>
    </source>
</evidence>
<dbReference type="OrthoDB" id="256291at2"/>
<keyword evidence="1" id="KW-0812">Transmembrane</keyword>
<sequence length="317" mass="34863">MKTWIKYGVILLAMGCASIALSEQFSALPKLIGEVDFMIVAYVVVGLVIYQIFNAGVWADVLACIGLPRNRWACTRIWLESESLKWLPGAVWSYGSRVFLSSEIGVDKKKAGSSMVLELIITNIAWGLLALSLFLSFPIIEWGSGMLGSHNWILYLCVLSALAVVGVGVLKWKYEKIKEFLNIGPIAMSKCVRTLFHYLCLCVLNASLLWVFIQAVPGVEVPYTIVIGITAAAWLCGFWAIGIPGGIGVREAVIVSLLCQFTNLENAILVAALWRVCQMVAEVSSISLVAGAGLFKWGNQRQNIKTETCYEENSFHN</sequence>